<reference evidence="2 3" key="1">
    <citation type="submission" date="2018-12" db="EMBL/GenBank/DDBJ databases">
        <title>Draft genome sequence of Xylaria grammica IHI A82.</title>
        <authorList>
            <person name="Buettner E."/>
            <person name="Kellner H."/>
        </authorList>
    </citation>
    <scope>NUCLEOTIDE SEQUENCE [LARGE SCALE GENOMIC DNA]</scope>
    <source>
        <strain evidence="2 3">IHI A82</strain>
    </source>
</reference>
<feature type="region of interest" description="Disordered" evidence="1">
    <location>
        <begin position="572"/>
        <end position="612"/>
    </location>
</feature>
<evidence type="ECO:0000256" key="1">
    <source>
        <dbReference type="SAM" id="MobiDB-lite"/>
    </source>
</evidence>
<feature type="compositionally biased region" description="Polar residues" evidence="1">
    <location>
        <begin position="587"/>
        <end position="599"/>
    </location>
</feature>
<feature type="region of interest" description="Disordered" evidence="1">
    <location>
        <begin position="246"/>
        <end position="267"/>
    </location>
</feature>
<name>A0A439DK26_9PEZI</name>
<sequence>MAGNNSTQPDTALVLEAMMDDLGNHRIEELARDDERAPRHGVASSVNVSGRTRPAQPRNDGPRRNGLAEMYHAAIKDGHFDDDDAAGVSGLDPLDGGNAHRLKHTIRQPLGQLRSDAQVHDGTGTSKRPKYDPRRPAYRQGKLRNRDPNAKYPPHMGGRLNTSNGLPHVSSLGGIGPEGSEIRRWDSGKLENISNKTPNRPAGRGCPISTLKNAASVQPIQTAGRGHGRGGLLPNPIGPVLNASQQPQKVGQGRGKLAHPQQSSMGGSRLVNAAVSEPQAQRLASFRQASPTDLVSEAALKVCRETSEATHSWTPPHLRLTSGVQSATSRGPNASRQASPQLRQCKNEATNLDRVRAVDKITSLDAGEIFFRDNVRVLEQHGADNKLISGRVVIYELSNAHVGVCIWELTLEDKKVTRGDIRELLEGLTYGSTAYLRRRPQGGQVRSTPLRFSGIDGADSFIHEVNFRRGQYARSLEPIYTETSVDLAPAQYAAAHGMTVEPAAVESAHTSEPKLITLCLKSPQPKRLTPHKLVPEEPKLNGLIGGGDPHNVKPQSHTPPGFLLTAHQESTPPKVVAGDNERMGSGWSDSDLMSFSPEPTDQPPRSDELAVPNDEQPVAADNWTIREAGKLTGLQPQEAVDPGERVSSFVTGDDREAEKKRMRAHAAEEATKALRDMEVTDGVPDPSPACLEVLWRMSANYAALIEKSTLLGIALDSTRPKAAFVTALLSLVEIDEFLGLSREDQKAALAHVCSNIQHGNSRIVRSRSGILALSSRGGSCPEEIKNLNALIKAGTHGKNTQTYQPSSPSDLDYITDLLKGLSINKEEL</sequence>
<accession>A0A439DK26</accession>
<proteinExistence type="predicted"/>
<feature type="region of interest" description="Disordered" evidence="1">
    <location>
        <begin position="106"/>
        <end position="165"/>
    </location>
</feature>
<evidence type="ECO:0000313" key="3">
    <source>
        <dbReference type="Proteomes" id="UP000286045"/>
    </source>
</evidence>
<feature type="region of interest" description="Disordered" evidence="1">
    <location>
        <begin position="30"/>
        <end position="66"/>
    </location>
</feature>
<comment type="caution">
    <text evidence="2">The sequence shown here is derived from an EMBL/GenBank/DDBJ whole genome shotgun (WGS) entry which is preliminary data.</text>
</comment>
<evidence type="ECO:0000313" key="2">
    <source>
        <dbReference type="EMBL" id="RWA14767.1"/>
    </source>
</evidence>
<feature type="region of interest" description="Disordered" evidence="1">
    <location>
        <begin position="307"/>
        <end position="340"/>
    </location>
</feature>
<dbReference type="EMBL" id="RYZI01000004">
    <property type="protein sequence ID" value="RWA14767.1"/>
    <property type="molecule type" value="Genomic_DNA"/>
</dbReference>
<keyword evidence="3" id="KW-1185">Reference proteome</keyword>
<gene>
    <name evidence="2" type="ORF">EKO27_g373</name>
</gene>
<dbReference type="Proteomes" id="UP000286045">
    <property type="component" value="Unassembled WGS sequence"/>
</dbReference>
<feature type="region of interest" description="Disordered" evidence="1">
    <location>
        <begin position="632"/>
        <end position="660"/>
    </location>
</feature>
<dbReference type="AlphaFoldDB" id="A0A439DK26"/>
<feature type="compositionally biased region" description="Polar residues" evidence="1">
    <location>
        <begin position="322"/>
        <end position="340"/>
    </location>
</feature>
<protein>
    <submittedName>
        <fullName evidence="2">Uncharacterized protein</fullName>
    </submittedName>
</protein>
<organism evidence="2 3">
    <name type="scientific">Xylaria grammica</name>
    <dbReference type="NCBI Taxonomy" id="363999"/>
    <lineage>
        <taxon>Eukaryota</taxon>
        <taxon>Fungi</taxon>
        <taxon>Dikarya</taxon>
        <taxon>Ascomycota</taxon>
        <taxon>Pezizomycotina</taxon>
        <taxon>Sordariomycetes</taxon>
        <taxon>Xylariomycetidae</taxon>
        <taxon>Xylariales</taxon>
        <taxon>Xylariaceae</taxon>
        <taxon>Xylaria</taxon>
    </lineage>
</organism>